<keyword evidence="3" id="KW-1185">Reference proteome</keyword>
<sequence>MRTYHGKYLNPRECLHFNGVTAVINFKQIDSVKQQERPILQDSRLASIDGVVDMGTQFIQTSSLSSPQSLTPLVDDREDAGIMPLLNSIQGINEAPNVEDTIAPIVMQICEAAGWDYGEIWIPSANSIILELTDVFHIASNTTDLQSLEQFRLCSEGFVVSPGEGLPGRVWSSGQSESIADATADSESYWLRNQLAKAFDLSAGLGVPIIENGRVVAVLVFFQLVTQQ</sequence>
<dbReference type="SUPFAM" id="SSF55781">
    <property type="entry name" value="GAF domain-like"/>
    <property type="match status" value="1"/>
</dbReference>
<dbReference type="STRING" id="1173020.Cha6605_2123"/>
<dbReference type="eggNOG" id="COG3605">
    <property type="taxonomic scope" value="Bacteria"/>
</dbReference>
<organism evidence="2 3">
    <name type="scientific">Chamaesiphon minutus (strain ATCC 27169 / PCC 6605)</name>
    <dbReference type="NCBI Taxonomy" id="1173020"/>
    <lineage>
        <taxon>Bacteria</taxon>
        <taxon>Bacillati</taxon>
        <taxon>Cyanobacteriota</taxon>
        <taxon>Cyanophyceae</taxon>
        <taxon>Gomontiellales</taxon>
        <taxon>Chamaesiphonaceae</taxon>
        <taxon>Chamaesiphon</taxon>
    </lineage>
</organism>
<name>K9UG72_CHAP6</name>
<protein>
    <recommendedName>
        <fullName evidence="1">GAF domain-containing protein</fullName>
    </recommendedName>
</protein>
<gene>
    <name evidence="2" type="ORF">Cha6605_2123</name>
</gene>
<dbReference type="Proteomes" id="UP000010366">
    <property type="component" value="Chromosome"/>
</dbReference>
<dbReference type="HOGENOM" id="CLU_1213038_0_0_3"/>
<dbReference type="Gene3D" id="3.30.450.40">
    <property type="match status" value="1"/>
</dbReference>
<proteinExistence type="predicted"/>
<dbReference type="EMBL" id="CP003600">
    <property type="protein sequence ID" value="AFY93209.1"/>
    <property type="molecule type" value="Genomic_DNA"/>
</dbReference>
<dbReference type="AlphaFoldDB" id="K9UG72"/>
<accession>K9UG72</accession>
<evidence type="ECO:0000313" key="3">
    <source>
        <dbReference type="Proteomes" id="UP000010366"/>
    </source>
</evidence>
<dbReference type="InterPro" id="IPR003018">
    <property type="entry name" value="GAF"/>
</dbReference>
<reference evidence="2 3" key="1">
    <citation type="submission" date="2012-05" db="EMBL/GenBank/DDBJ databases">
        <title>Finished chromosome of genome of Chamaesiphon sp. PCC 6605.</title>
        <authorList>
            <consortium name="US DOE Joint Genome Institute"/>
            <person name="Gugger M."/>
            <person name="Coursin T."/>
            <person name="Rippka R."/>
            <person name="Tandeau De Marsac N."/>
            <person name="Huntemann M."/>
            <person name="Wei C.-L."/>
            <person name="Han J."/>
            <person name="Detter J.C."/>
            <person name="Han C."/>
            <person name="Tapia R."/>
            <person name="Chen A."/>
            <person name="Kyrpides N."/>
            <person name="Mavromatis K."/>
            <person name="Markowitz V."/>
            <person name="Szeto E."/>
            <person name="Ivanova N."/>
            <person name="Pagani I."/>
            <person name="Pati A."/>
            <person name="Goodwin L."/>
            <person name="Nordberg H.P."/>
            <person name="Cantor M.N."/>
            <person name="Hua S.X."/>
            <person name="Woyke T."/>
            <person name="Kerfeld C.A."/>
        </authorList>
    </citation>
    <scope>NUCLEOTIDE SEQUENCE [LARGE SCALE GENOMIC DNA]</scope>
    <source>
        <strain evidence="3">ATCC 27169 / PCC 6605</strain>
    </source>
</reference>
<dbReference type="InterPro" id="IPR029016">
    <property type="entry name" value="GAF-like_dom_sf"/>
</dbReference>
<feature type="domain" description="GAF" evidence="1">
    <location>
        <begin position="100"/>
        <end position="221"/>
    </location>
</feature>
<evidence type="ECO:0000259" key="1">
    <source>
        <dbReference type="Pfam" id="PF13185"/>
    </source>
</evidence>
<dbReference type="KEGG" id="cmp:Cha6605_2123"/>
<evidence type="ECO:0000313" key="2">
    <source>
        <dbReference type="EMBL" id="AFY93209.1"/>
    </source>
</evidence>
<dbReference type="Pfam" id="PF13185">
    <property type="entry name" value="GAF_2"/>
    <property type="match status" value="1"/>
</dbReference>